<dbReference type="Pfam" id="PF04082">
    <property type="entry name" value="Fungal_trans"/>
    <property type="match status" value="1"/>
</dbReference>
<dbReference type="InterPro" id="IPR007219">
    <property type="entry name" value="XnlR_reg_dom"/>
</dbReference>
<dbReference type="GeneID" id="9678894"/>
<evidence type="ECO:0000313" key="5">
    <source>
        <dbReference type="Proteomes" id="UP000005206"/>
    </source>
</evidence>
<organism evidence="4 5">
    <name type="scientific">Fusarium vanettenii (strain ATCC MYA-4622 / CBS 123669 / FGSC 9596 / NRRL 45880 / 77-13-4)</name>
    <name type="common">Fusarium solani subsp. pisi</name>
    <dbReference type="NCBI Taxonomy" id="660122"/>
    <lineage>
        <taxon>Eukaryota</taxon>
        <taxon>Fungi</taxon>
        <taxon>Dikarya</taxon>
        <taxon>Ascomycota</taxon>
        <taxon>Pezizomycotina</taxon>
        <taxon>Sordariomycetes</taxon>
        <taxon>Hypocreomycetidae</taxon>
        <taxon>Hypocreales</taxon>
        <taxon>Nectriaceae</taxon>
        <taxon>Fusarium</taxon>
        <taxon>Fusarium solani species complex</taxon>
        <taxon>Fusarium vanettenii</taxon>
    </lineage>
</organism>
<keyword evidence="5" id="KW-1185">Reference proteome</keyword>
<dbReference type="Proteomes" id="UP000005206">
    <property type="component" value="Chromosome 7"/>
</dbReference>
<dbReference type="EMBL" id="GG698953">
    <property type="protein sequence ID" value="EEU34760.1"/>
    <property type="molecule type" value="Genomic_DNA"/>
</dbReference>
<dbReference type="PANTHER" id="PTHR31001">
    <property type="entry name" value="UNCHARACTERIZED TRANSCRIPTIONAL REGULATORY PROTEIN"/>
    <property type="match status" value="1"/>
</dbReference>
<evidence type="ECO:0000256" key="1">
    <source>
        <dbReference type="ARBA" id="ARBA00004123"/>
    </source>
</evidence>
<dbReference type="CDD" id="cd12148">
    <property type="entry name" value="fungal_TF_MHR"/>
    <property type="match status" value="1"/>
</dbReference>
<dbReference type="AlphaFoldDB" id="C7ZMJ3"/>
<reference evidence="4 5" key="1">
    <citation type="journal article" date="2009" name="PLoS Genet.">
        <title>The genome of Nectria haematococca: contribution of supernumerary chromosomes to gene expansion.</title>
        <authorList>
            <person name="Coleman J.J."/>
            <person name="Rounsley S.D."/>
            <person name="Rodriguez-Carres M."/>
            <person name="Kuo A."/>
            <person name="Wasmann C.C."/>
            <person name="Grimwood J."/>
            <person name="Schmutz J."/>
            <person name="Taga M."/>
            <person name="White G.J."/>
            <person name="Zhou S."/>
            <person name="Schwartz D.C."/>
            <person name="Freitag M."/>
            <person name="Ma L.J."/>
            <person name="Danchin E.G."/>
            <person name="Henrissat B."/>
            <person name="Coutinho P.M."/>
            <person name="Nelson D.R."/>
            <person name="Straney D."/>
            <person name="Napoli C.A."/>
            <person name="Barker B.M."/>
            <person name="Gribskov M."/>
            <person name="Rep M."/>
            <person name="Kroken S."/>
            <person name="Molnar I."/>
            <person name="Rensing C."/>
            <person name="Kennell J.C."/>
            <person name="Zamora J."/>
            <person name="Farman M.L."/>
            <person name="Selker E.U."/>
            <person name="Salamov A."/>
            <person name="Shapiro H."/>
            <person name="Pangilinan J."/>
            <person name="Lindquist E."/>
            <person name="Lamers C."/>
            <person name="Grigoriev I.V."/>
            <person name="Geiser D.M."/>
            <person name="Covert S.F."/>
            <person name="Temporini E."/>
            <person name="Vanetten H.D."/>
        </authorList>
    </citation>
    <scope>NUCLEOTIDE SEQUENCE [LARGE SCALE GENOMIC DNA]</scope>
    <source>
        <strain evidence="5">ATCC MYA-4622 / CBS 123669 / FGSC 9596 / NRRL 45880 / 77-13-4</strain>
    </source>
</reference>
<proteinExistence type="predicted"/>
<dbReference type="OrthoDB" id="5344325at2759"/>
<evidence type="ECO:0000256" key="2">
    <source>
        <dbReference type="ARBA" id="ARBA00023242"/>
    </source>
</evidence>
<dbReference type="GO" id="GO:0003677">
    <property type="term" value="F:DNA binding"/>
    <property type="evidence" value="ECO:0007669"/>
    <property type="project" value="InterPro"/>
</dbReference>
<dbReference type="OMA" id="THRYYVQ"/>
<dbReference type="VEuPathDB" id="FungiDB:NECHADRAFT_44704"/>
<dbReference type="GO" id="GO:0006351">
    <property type="term" value="P:DNA-templated transcription"/>
    <property type="evidence" value="ECO:0007669"/>
    <property type="project" value="InterPro"/>
</dbReference>
<dbReference type="RefSeq" id="XP_003040473.1">
    <property type="nucleotide sequence ID" value="XM_003040427.1"/>
</dbReference>
<dbReference type="GO" id="GO:0005634">
    <property type="term" value="C:nucleus"/>
    <property type="evidence" value="ECO:0007669"/>
    <property type="project" value="UniProtKB-SubCell"/>
</dbReference>
<dbReference type="eggNOG" id="ENOG502S8A9">
    <property type="taxonomic scope" value="Eukaryota"/>
</dbReference>
<keyword evidence="2" id="KW-0539">Nucleus</keyword>
<evidence type="ECO:0000313" key="4">
    <source>
        <dbReference type="EMBL" id="EEU34760.1"/>
    </source>
</evidence>
<dbReference type="GO" id="GO:0008270">
    <property type="term" value="F:zinc ion binding"/>
    <property type="evidence" value="ECO:0007669"/>
    <property type="project" value="InterPro"/>
</dbReference>
<accession>C7ZMJ3</accession>
<dbReference type="InterPro" id="IPR050613">
    <property type="entry name" value="Sec_Metabolite_Reg"/>
</dbReference>
<comment type="subcellular location">
    <subcellularLocation>
        <location evidence="1">Nucleus</location>
    </subcellularLocation>
</comment>
<sequence>SLELSGPILQASRAVPPRPYADMLVQSFFDNVNHHYCILYQPSFQASYEAWWSRRRDVSYLRAMTTIAFTSLILRVCSSATQFLPKDGQDRLESELGDSATDLSQLYHEAANSLSDLLPPGVAGLVNAQQLFLGATWLKAEANFVESWHMLADSVRQAQEIGIDTDKSPLDMTGYELDSRRRLWCSLDTWDSNPVPYPSTTLSLSGVCSDAPSAALAKVLENQLGRVLSGTEPGNRSLEESLATVESWMSALPPVFSLHASEKQWDEDAPWLRFQRLQLHCVGYMTQLALMKTALVVEPQHQNHIEKATEIGLLAMSVCEEFFDLCFPHHAKYFMVSFCPFDVAALLCSLLLRDTNKTLSKRAEMVNAVGSALSISFRLRDYTKMGEPTWTILNALVSRLQLESGETEALGNSARARNLGDGELESIHRGQVLPSEGVAAPVSQWQDENVLFGGSTEGSLDLGVLDGVWDWQSLSNEFNL</sequence>
<feature type="domain" description="Xylanolytic transcriptional activator regulatory" evidence="3">
    <location>
        <begin position="26"/>
        <end position="187"/>
    </location>
</feature>
<protein>
    <recommendedName>
        <fullName evidence="3">Xylanolytic transcriptional activator regulatory domain-containing protein</fullName>
    </recommendedName>
</protein>
<dbReference type="InParanoid" id="C7ZMJ3"/>
<dbReference type="HOGENOM" id="CLU_012800_3_1_1"/>
<evidence type="ECO:0000259" key="3">
    <source>
        <dbReference type="Pfam" id="PF04082"/>
    </source>
</evidence>
<name>C7ZMJ3_FUSV7</name>
<dbReference type="KEGG" id="nhe:NECHADRAFT_44704"/>
<feature type="non-terminal residue" evidence="4">
    <location>
        <position position="1"/>
    </location>
</feature>
<gene>
    <name evidence="4" type="ORF">NECHADRAFT_44704</name>
</gene>
<dbReference type="PANTHER" id="PTHR31001:SF84">
    <property type="entry name" value="FUNGAL SPECIFIC TRANSCRIPTION FACTOR"/>
    <property type="match status" value="1"/>
</dbReference>